<gene>
    <name evidence="1" type="ORF">FPY71_17545</name>
</gene>
<dbReference type="Pfam" id="PF01042">
    <property type="entry name" value="Ribonuc_L-PSP"/>
    <property type="match status" value="1"/>
</dbReference>
<dbReference type="InterPro" id="IPR006175">
    <property type="entry name" value="YjgF/YER057c/UK114"/>
</dbReference>
<dbReference type="Proteomes" id="UP000324738">
    <property type="component" value="Unassembled WGS sequence"/>
</dbReference>
<dbReference type="InterPro" id="IPR035959">
    <property type="entry name" value="RutC-like_sf"/>
</dbReference>
<comment type="caution">
    <text evidence="1">The sequence shown here is derived from an EMBL/GenBank/DDBJ whole genome shotgun (WGS) entry which is preliminary data.</text>
</comment>
<dbReference type="PANTHER" id="PTHR43857:SF1">
    <property type="entry name" value="YJGH FAMILY PROTEIN"/>
    <property type="match status" value="1"/>
</dbReference>
<reference evidence="1 2" key="1">
    <citation type="submission" date="2019-08" db="EMBL/GenBank/DDBJ databases">
        <title>Aureimonas fodiniaquatilis sp. nov., isolated from a coal mine wastewater.</title>
        <authorList>
            <person name="Kim W."/>
        </authorList>
    </citation>
    <scope>NUCLEOTIDE SEQUENCE [LARGE SCALE GENOMIC DNA]</scope>
    <source>
        <strain evidence="1 2">CAU 1482</strain>
    </source>
</reference>
<organism evidence="1 2">
    <name type="scientific">Aureimonas fodinaquatilis</name>
    <dbReference type="NCBI Taxonomy" id="2565783"/>
    <lineage>
        <taxon>Bacteria</taxon>
        <taxon>Pseudomonadati</taxon>
        <taxon>Pseudomonadota</taxon>
        <taxon>Alphaproteobacteria</taxon>
        <taxon>Hyphomicrobiales</taxon>
        <taxon>Aurantimonadaceae</taxon>
        <taxon>Aureimonas</taxon>
    </lineage>
</organism>
<accession>A0A5B0DMS0</accession>
<dbReference type="PANTHER" id="PTHR43857">
    <property type="entry name" value="BLR7761 PROTEIN"/>
    <property type="match status" value="1"/>
</dbReference>
<dbReference type="RefSeq" id="WP_149301652.1">
    <property type="nucleotide sequence ID" value="NZ_VTWH01000006.1"/>
</dbReference>
<dbReference type="SUPFAM" id="SSF55298">
    <property type="entry name" value="YjgF-like"/>
    <property type="match status" value="1"/>
</dbReference>
<evidence type="ECO:0000313" key="1">
    <source>
        <dbReference type="EMBL" id="KAA0968134.1"/>
    </source>
</evidence>
<dbReference type="Gene3D" id="3.30.1330.40">
    <property type="entry name" value="RutC-like"/>
    <property type="match status" value="1"/>
</dbReference>
<keyword evidence="2" id="KW-1185">Reference proteome</keyword>
<dbReference type="OrthoDB" id="9799840at2"/>
<evidence type="ECO:0000313" key="2">
    <source>
        <dbReference type="Proteomes" id="UP000324738"/>
    </source>
</evidence>
<dbReference type="AlphaFoldDB" id="A0A5B0DMS0"/>
<sequence>MTDTDSNKKFANHGVPWEADFGYNQAVQVKDTIYLSGQLSHDSDGTFIAPAKLDKDGRPVDYSQMEQQIRQSYVNAIKLLAEFGATLDDVVEEALFVLDMPAGFVAAAKVRKEMYKTSVPGCASSIVGVSTLAQPVQLVEITFRAVIDRHES</sequence>
<name>A0A5B0DMS0_9HYPH</name>
<protein>
    <submittedName>
        <fullName evidence="1">RidA family protein</fullName>
    </submittedName>
</protein>
<dbReference type="EMBL" id="VTWH01000006">
    <property type="protein sequence ID" value="KAA0968134.1"/>
    <property type="molecule type" value="Genomic_DNA"/>
</dbReference>
<proteinExistence type="predicted"/>